<sequence length="619" mass="70415">MSQPLQQVTTFSNYSFIDDYKIPDRKAIKKALSNCRLPFAKDSGFSIQSAERDLLILEIAVSYFAKLKSNSKRTLIKHRTFLSERVKKEEFNAIISSDHALNSFHNKLIGIFFSGISPHAVLPPKKNKFSDWEAMKTREEIEREGFGSTAVNPSLIESEKEFHPQAEEVPSLGSVDESPPTLEEPLEKSAFKDKEIEESLSALQEEDLEECDIFKTLYQMKNDNNDPIGCEAIRIRIKKANKISEFFQNFIFKYYLRMCPDSNLSQVSTQRLIAKINLRLPEFIQNYFFPLPNEFAKRDKSFLLSALGQLSAFLNCYIDAHKYHSKNTKGFKLNKPGEQKKLGKQEDFLPSEKEKLLAEKMSELLSQKGIKACVSPLFTKEDQLLLIGEKLSELYNQIFSEEFSLLAELLTTPFLLTLNELICPELFLFLLYRLLMVDFSLNTEGEPTIPRSIFEANDKDFSNEIGNQIEALMTNLLELGDASLLLKKLTGKLVKSGKTTLAEILEKEIKRIYSMGALGFNGILILNHLLFQNGEPIFSNRTIPIIPEALLNQQELKKRLCVLFKNQGPSPVIKLIAKVSSLEDFFDKISHHLLSLAESPLLSLIAITALIDGLKEKKE</sequence>
<dbReference type="RefSeq" id="WP_041016869.1">
    <property type="nucleotide sequence ID" value="NZ_CCEJ010000003.1"/>
</dbReference>
<dbReference type="Proteomes" id="UP000031552">
    <property type="component" value="Unassembled WGS sequence"/>
</dbReference>
<accession>A0A090CYE5</accession>
<reference evidence="2" key="1">
    <citation type="submission" date="2013-12" db="EMBL/GenBank/DDBJ databases">
        <authorList>
            <person name="Linke B."/>
        </authorList>
    </citation>
    <scope>NUCLEOTIDE SEQUENCE [LARGE SCALE GENOMIC DNA]</scope>
    <source>
        <strain evidence="2">CRIB-18</strain>
    </source>
</reference>
<evidence type="ECO:0000256" key="1">
    <source>
        <dbReference type="SAM" id="MobiDB-lite"/>
    </source>
</evidence>
<dbReference type="STRING" id="1437425.CSEC_0532"/>
<keyword evidence="3" id="KW-1185">Reference proteome</keyword>
<dbReference type="AlphaFoldDB" id="A0A090CYE5"/>
<protein>
    <submittedName>
        <fullName evidence="2">Uncharacterized protein</fullName>
    </submittedName>
</protein>
<name>A0A090CYE5_9BACT</name>
<evidence type="ECO:0000313" key="2">
    <source>
        <dbReference type="EMBL" id="CDR33366.1"/>
    </source>
</evidence>
<dbReference type="EMBL" id="CCEJ010000003">
    <property type="protein sequence ID" value="CDR33366.1"/>
    <property type="molecule type" value="Genomic_DNA"/>
</dbReference>
<organism evidence="2 3">
    <name type="scientific">Candidatus Criblamydia sequanensis CRIB-18</name>
    <dbReference type="NCBI Taxonomy" id="1437425"/>
    <lineage>
        <taxon>Bacteria</taxon>
        <taxon>Pseudomonadati</taxon>
        <taxon>Chlamydiota</taxon>
        <taxon>Chlamydiia</taxon>
        <taxon>Parachlamydiales</taxon>
        <taxon>Candidatus Criblamydiaceae</taxon>
        <taxon>Candidatus Criblamydia</taxon>
    </lineage>
</organism>
<feature type="region of interest" description="Disordered" evidence="1">
    <location>
        <begin position="160"/>
        <end position="182"/>
    </location>
</feature>
<reference evidence="2" key="2">
    <citation type="submission" date="2014-09" db="EMBL/GenBank/DDBJ databases">
        <title>Criblamydia sequanensis harbors a mega-plasmid encoding arsenite resistance.</title>
        <authorList>
            <person name="Bertelli C."/>
            <person name="Goesmann A."/>
            <person name="Greub G."/>
        </authorList>
    </citation>
    <scope>NUCLEOTIDE SEQUENCE [LARGE SCALE GENOMIC DNA]</scope>
    <source>
        <strain evidence="2">CRIB-18</strain>
    </source>
</reference>
<gene>
    <name evidence="2" type="ORF">CSEC_0532</name>
</gene>
<comment type="caution">
    <text evidence="2">The sequence shown here is derived from an EMBL/GenBank/DDBJ whole genome shotgun (WGS) entry which is preliminary data.</text>
</comment>
<evidence type="ECO:0000313" key="3">
    <source>
        <dbReference type="Proteomes" id="UP000031552"/>
    </source>
</evidence>
<proteinExistence type="predicted"/>